<name>A0A5J5C714_9PERO</name>
<comment type="caution">
    <text evidence="2">The sequence shown here is derived from an EMBL/GenBank/DDBJ whole genome shotgun (WGS) entry which is preliminary data.</text>
</comment>
<evidence type="ECO:0000313" key="2">
    <source>
        <dbReference type="EMBL" id="KAA8577378.1"/>
    </source>
</evidence>
<keyword evidence="3" id="KW-1185">Reference proteome</keyword>
<feature type="compositionally biased region" description="Low complexity" evidence="1">
    <location>
        <begin position="1"/>
        <end position="21"/>
    </location>
</feature>
<proteinExistence type="predicted"/>
<dbReference type="AlphaFoldDB" id="A0A5J5C714"/>
<protein>
    <submittedName>
        <fullName evidence="2">Uncharacterized protein</fullName>
    </submittedName>
</protein>
<feature type="compositionally biased region" description="Basic residues" evidence="1">
    <location>
        <begin position="23"/>
        <end position="40"/>
    </location>
</feature>
<reference evidence="2 3" key="1">
    <citation type="submission" date="2019-08" db="EMBL/GenBank/DDBJ databases">
        <title>A chromosome-level genome assembly, high-density linkage maps, and genome scans reveal the genomic architecture of hybrid incompatibilities underlying speciation via character displacement in darters (Percidae: Etheostominae).</title>
        <authorList>
            <person name="Moran R.L."/>
            <person name="Catchen J.M."/>
            <person name="Fuller R.C."/>
        </authorList>
    </citation>
    <scope>NUCLEOTIDE SEQUENCE [LARGE SCALE GENOMIC DNA]</scope>
    <source>
        <strain evidence="2">EspeVRDwgs_2016</strain>
        <tissue evidence="2">Muscle</tissue>
    </source>
</reference>
<gene>
    <name evidence="2" type="ORF">FQN60_000093</name>
</gene>
<feature type="region of interest" description="Disordered" evidence="1">
    <location>
        <begin position="1"/>
        <end position="267"/>
    </location>
</feature>
<accession>A0A5J5C714</accession>
<dbReference type="EMBL" id="VOFY01002977">
    <property type="protein sequence ID" value="KAA8577378.1"/>
    <property type="molecule type" value="Genomic_DNA"/>
</dbReference>
<organism evidence="2 3">
    <name type="scientific">Etheostoma spectabile</name>
    <name type="common">orangethroat darter</name>
    <dbReference type="NCBI Taxonomy" id="54343"/>
    <lineage>
        <taxon>Eukaryota</taxon>
        <taxon>Metazoa</taxon>
        <taxon>Chordata</taxon>
        <taxon>Craniata</taxon>
        <taxon>Vertebrata</taxon>
        <taxon>Euteleostomi</taxon>
        <taxon>Actinopterygii</taxon>
        <taxon>Neopterygii</taxon>
        <taxon>Teleostei</taxon>
        <taxon>Neoteleostei</taxon>
        <taxon>Acanthomorphata</taxon>
        <taxon>Eupercaria</taxon>
        <taxon>Perciformes</taxon>
        <taxon>Percoidei</taxon>
        <taxon>Percidae</taxon>
        <taxon>Etheostomatinae</taxon>
        <taxon>Etheostoma</taxon>
    </lineage>
</organism>
<sequence length="267" mass="27919">MHTATHTATHTLHTATHTSHAVPPRHHPALGHSPLSRRRGRPIENPYANVDSRLRPPSRRGGTPAGRSCTSTGSLGAPPGPGSQVLSLPVCGGRRVREPGAPPPSEPFDGRPRRAAPPGAGPVALADASHLPPPADGETLDPSSPLALALAARERALTARTPSPEPRLKHASASNTPIPTPAVSPEGRHKRTPIPTPQGSPEPRSKRPPPHPADKPRAANQAHHSPDQPRAEAQTHNPANIPRRASGAPGDRGRSDVPRRPPPLPDA</sequence>
<dbReference type="Proteomes" id="UP000327493">
    <property type="component" value="Unassembled WGS sequence"/>
</dbReference>
<evidence type="ECO:0000313" key="3">
    <source>
        <dbReference type="Proteomes" id="UP000327493"/>
    </source>
</evidence>
<evidence type="ECO:0000256" key="1">
    <source>
        <dbReference type="SAM" id="MobiDB-lite"/>
    </source>
</evidence>